<dbReference type="AlphaFoldDB" id="A0A9W8YJJ9"/>
<proteinExistence type="inferred from homology"/>
<dbReference type="Proteomes" id="UP001140453">
    <property type="component" value="Unassembled WGS sequence"/>
</dbReference>
<dbReference type="InterPro" id="IPR050491">
    <property type="entry name" value="AmpC-like"/>
</dbReference>
<protein>
    <recommendedName>
        <fullName evidence="2">Beta-lactamase-related domain-containing protein</fullName>
    </recommendedName>
</protein>
<accession>A0A9W8YJJ9</accession>
<comment type="caution">
    <text evidence="3">The sequence shown here is derived from an EMBL/GenBank/DDBJ whole genome shotgun (WGS) entry which is preliminary data.</text>
</comment>
<dbReference type="InterPro" id="IPR012338">
    <property type="entry name" value="Beta-lactam/transpept-like"/>
</dbReference>
<dbReference type="Pfam" id="PF00144">
    <property type="entry name" value="Beta-lactamase"/>
    <property type="match status" value="1"/>
</dbReference>
<evidence type="ECO:0000256" key="1">
    <source>
        <dbReference type="ARBA" id="ARBA00038215"/>
    </source>
</evidence>
<keyword evidence="4" id="KW-1185">Reference proteome</keyword>
<evidence type="ECO:0000313" key="4">
    <source>
        <dbReference type="Proteomes" id="UP001140453"/>
    </source>
</evidence>
<sequence length="563" mass="63058">MGSVEKMMQIDSQSFLEARKIAEKIRSLCRVPAISIGVLHRGKLAFTDSVGVRDVGTDQKPDGDTIYTLCSISKTFVAAALGILVDQGKMDWADPVGKYLPGFRTEGDPTVAEKATFNDFLRHTSGLADPVVTLLGPNGTVLVSKSGLLDVVNETPTKDSEGKPYFNTTWKYSNVAYGMLTLVVEKLSGVSYADFVQDNILTPLRMDHTAVSNEQVESSNNVAKSYAKLSDDSLHELKYEWTSKENSPILGMIGIRSSVNDMLKYCAAVMEASEGDTKKPMDILSTVTENPLKQMNWILRDGYWWTRPHDDQFNNTSRFHAAWMEVEMPSCMTSWGSWNKTLGDLAETEEDKSVRNANILGQNSGKRLLHKSVGCGICGVASVNIFPETQSAVVALSSGINCGDAADFAASVYIQELFNLEPKIDILALAEREVAKRLEDWDTIMRDLDEHRDTSQPEHDPSEYVGEYHGFGITVSIERDIATGKMMVCLNKVEATRQELEYYNVDWYSFWPKTRDEWLKGGWLDWDYYLVGIFKFVRKEGVVTGFTWVWEEGAEPYPFTRKA</sequence>
<dbReference type="InterPro" id="IPR001466">
    <property type="entry name" value="Beta-lactam-related"/>
</dbReference>
<evidence type="ECO:0000313" key="3">
    <source>
        <dbReference type="EMBL" id="KAJ4386490.1"/>
    </source>
</evidence>
<evidence type="ECO:0000259" key="2">
    <source>
        <dbReference type="Pfam" id="PF00144"/>
    </source>
</evidence>
<name>A0A9W8YJJ9_9PEZI</name>
<comment type="similarity">
    <text evidence="1">Belongs to the peptidase S12 family.</text>
</comment>
<dbReference type="PANTHER" id="PTHR46825">
    <property type="entry name" value="D-ALANYL-D-ALANINE-CARBOXYPEPTIDASE/ENDOPEPTIDASE AMPH"/>
    <property type="match status" value="1"/>
</dbReference>
<dbReference type="EMBL" id="JAPEVB010000006">
    <property type="protein sequence ID" value="KAJ4386490.1"/>
    <property type="molecule type" value="Genomic_DNA"/>
</dbReference>
<dbReference type="SUPFAM" id="SSF56601">
    <property type="entry name" value="beta-lactamase/transpeptidase-like"/>
    <property type="match status" value="1"/>
</dbReference>
<reference evidence="3" key="1">
    <citation type="submission" date="2022-10" db="EMBL/GenBank/DDBJ databases">
        <title>Tapping the CABI collections for fungal endophytes: first genome assemblies for Collariella, Neodidymelliopsis, Ascochyta clinopodiicola, Didymella pomorum, Didymosphaeria variabile, Neocosmospora piperis and Neocucurbitaria cava.</title>
        <authorList>
            <person name="Hill R."/>
        </authorList>
    </citation>
    <scope>NUCLEOTIDE SEQUENCE</scope>
    <source>
        <strain evidence="3">IMI 355082</strain>
    </source>
</reference>
<dbReference type="Gene3D" id="3.40.710.10">
    <property type="entry name" value="DD-peptidase/beta-lactamase superfamily"/>
    <property type="match status" value="1"/>
</dbReference>
<organism evidence="3 4">
    <name type="scientific">Gnomoniopsis smithogilvyi</name>
    <dbReference type="NCBI Taxonomy" id="1191159"/>
    <lineage>
        <taxon>Eukaryota</taxon>
        <taxon>Fungi</taxon>
        <taxon>Dikarya</taxon>
        <taxon>Ascomycota</taxon>
        <taxon>Pezizomycotina</taxon>
        <taxon>Sordariomycetes</taxon>
        <taxon>Sordariomycetidae</taxon>
        <taxon>Diaporthales</taxon>
        <taxon>Gnomoniaceae</taxon>
        <taxon>Gnomoniopsis</taxon>
    </lineage>
</organism>
<gene>
    <name evidence="3" type="ORF">N0V93_009387</name>
</gene>
<dbReference type="OrthoDB" id="5946976at2759"/>
<dbReference type="PANTHER" id="PTHR46825:SF14">
    <property type="entry name" value="BETA-LACTAMASE-RELATED DOMAIN-CONTAINING PROTEIN"/>
    <property type="match status" value="1"/>
</dbReference>
<feature type="domain" description="Beta-lactamase-related" evidence="2">
    <location>
        <begin position="29"/>
        <end position="304"/>
    </location>
</feature>